<sequence>YISRIQFTPTTSPTTPTTPSSKSSTPKNVTVKKFTPKSSSPPKTLSSKSSTPKNNTPKISTTPTITSSGRKRMGKTTTKTTKRTYNKDGKVYEETVVEKKVEGDDGSVTTTTNTTTRVVGDSFNLTNLSEAIEGAKYSRGCKDPSTSSSSSDKQKDKDKKAVDGLIKPQPKPQQHQDDDDEIFAKAAFNRVNEYRVKHGVAKLKLSKEMCRYAKIWASKMAESGTMSHDPEKPSMDRIFTVNPEETVDKWYSESNNHKFGEEPKSGLLNTGHFTQLVWKDTTPLVYPRPGLVTVPKCSLWLTLTHKETTEDSLLTKFHSW</sequence>
<feature type="compositionally biased region" description="Low complexity" evidence="1">
    <location>
        <begin position="8"/>
        <end position="68"/>
    </location>
</feature>
<dbReference type="SUPFAM" id="SSF55797">
    <property type="entry name" value="PR-1-like"/>
    <property type="match status" value="1"/>
</dbReference>
<dbReference type="InterPro" id="IPR018244">
    <property type="entry name" value="Allrgn_V5/Tpx1_CS"/>
</dbReference>
<dbReference type="PROSITE" id="PS01009">
    <property type="entry name" value="CRISP_1"/>
    <property type="match status" value="1"/>
</dbReference>
<dbReference type="InterPro" id="IPR034113">
    <property type="entry name" value="SCP_GAPR1-like"/>
</dbReference>
<dbReference type="Gene3D" id="3.40.33.10">
    <property type="entry name" value="CAP"/>
    <property type="match status" value="1"/>
</dbReference>
<protein>
    <recommendedName>
        <fullName evidence="2">SCP domain-containing protein</fullName>
    </recommendedName>
</protein>
<dbReference type="Pfam" id="PF00188">
    <property type="entry name" value="CAP"/>
    <property type="match status" value="1"/>
</dbReference>
<feature type="compositionally biased region" description="Basic and acidic residues" evidence="1">
    <location>
        <begin position="152"/>
        <end position="162"/>
    </location>
</feature>
<dbReference type="PANTHER" id="PTHR10334">
    <property type="entry name" value="CYSTEINE-RICH SECRETORY PROTEIN-RELATED"/>
    <property type="match status" value="1"/>
</dbReference>
<evidence type="ECO:0000259" key="2">
    <source>
        <dbReference type="SMART" id="SM00198"/>
    </source>
</evidence>
<dbReference type="InterPro" id="IPR035940">
    <property type="entry name" value="CAP_sf"/>
</dbReference>
<feature type="non-terminal residue" evidence="3">
    <location>
        <position position="1"/>
    </location>
</feature>
<organism evidence="3 4">
    <name type="scientific">Petrolisthes cinctipes</name>
    <name type="common">Flat porcelain crab</name>
    <dbReference type="NCBI Taxonomy" id="88211"/>
    <lineage>
        <taxon>Eukaryota</taxon>
        <taxon>Metazoa</taxon>
        <taxon>Ecdysozoa</taxon>
        <taxon>Arthropoda</taxon>
        <taxon>Crustacea</taxon>
        <taxon>Multicrustacea</taxon>
        <taxon>Malacostraca</taxon>
        <taxon>Eumalacostraca</taxon>
        <taxon>Eucarida</taxon>
        <taxon>Decapoda</taxon>
        <taxon>Pleocyemata</taxon>
        <taxon>Anomura</taxon>
        <taxon>Galatheoidea</taxon>
        <taxon>Porcellanidae</taxon>
        <taxon>Petrolisthes</taxon>
    </lineage>
</organism>
<feature type="region of interest" description="Disordered" evidence="1">
    <location>
        <begin position="136"/>
        <end position="179"/>
    </location>
</feature>
<feature type="domain" description="SCP" evidence="2">
    <location>
        <begin position="182"/>
        <end position="294"/>
    </location>
</feature>
<dbReference type="GO" id="GO:0005576">
    <property type="term" value="C:extracellular region"/>
    <property type="evidence" value="ECO:0007669"/>
    <property type="project" value="InterPro"/>
</dbReference>
<dbReference type="InterPro" id="IPR001283">
    <property type="entry name" value="CRISP-related"/>
</dbReference>
<dbReference type="InterPro" id="IPR014044">
    <property type="entry name" value="CAP_dom"/>
</dbReference>
<gene>
    <name evidence="3" type="ORF">Pcinc_040829</name>
</gene>
<feature type="region of interest" description="Disordered" evidence="1">
    <location>
        <begin position="1"/>
        <end position="84"/>
    </location>
</feature>
<dbReference type="SMART" id="SM00198">
    <property type="entry name" value="SCP"/>
    <property type="match status" value="1"/>
</dbReference>
<evidence type="ECO:0000256" key="1">
    <source>
        <dbReference type="SAM" id="MobiDB-lite"/>
    </source>
</evidence>
<dbReference type="CDD" id="cd05382">
    <property type="entry name" value="CAP_GAPR1-like"/>
    <property type="match status" value="1"/>
</dbReference>
<feature type="compositionally biased region" description="Basic residues" evidence="1">
    <location>
        <begin position="69"/>
        <end position="84"/>
    </location>
</feature>
<reference evidence="3" key="1">
    <citation type="submission" date="2023-10" db="EMBL/GenBank/DDBJ databases">
        <title>Genome assemblies of two species of porcelain crab, Petrolisthes cinctipes and Petrolisthes manimaculis (Anomura: Porcellanidae).</title>
        <authorList>
            <person name="Angst P."/>
        </authorList>
    </citation>
    <scope>NUCLEOTIDE SEQUENCE</scope>
    <source>
        <strain evidence="3">PB745_01</strain>
        <tissue evidence="3">Gill</tissue>
    </source>
</reference>
<feature type="non-terminal residue" evidence="3">
    <location>
        <position position="320"/>
    </location>
</feature>
<evidence type="ECO:0000313" key="4">
    <source>
        <dbReference type="Proteomes" id="UP001286313"/>
    </source>
</evidence>
<name>A0AAE1BL97_PETCI</name>
<accession>A0AAE1BL97</accession>
<dbReference type="Proteomes" id="UP001286313">
    <property type="component" value="Unassembled WGS sequence"/>
</dbReference>
<evidence type="ECO:0000313" key="3">
    <source>
        <dbReference type="EMBL" id="KAK3852593.1"/>
    </source>
</evidence>
<dbReference type="EMBL" id="JAWQEG010007342">
    <property type="protein sequence ID" value="KAK3852593.1"/>
    <property type="molecule type" value="Genomic_DNA"/>
</dbReference>
<comment type="caution">
    <text evidence="3">The sequence shown here is derived from an EMBL/GenBank/DDBJ whole genome shotgun (WGS) entry which is preliminary data.</text>
</comment>
<proteinExistence type="predicted"/>
<keyword evidence="4" id="KW-1185">Reference proteome</keyword>
<dbReference type="AlphaFoldDB" id="A0AAE1BL97"/>